<organism evidence="2">
    <name type="scientific">Zea mays</name>
    <name type="common">Maize</name>
    <dbReference type="NCBI Taxonomy" id="4577"/>
    <lineage>
        <taxon>Eukaryota</taxon>
        <taxon>Viridiplantae</taxon>
        <taxon>Streptophyta</taxon>
        <taxon>Embryophyta</taxon>
        <taxon>Tracheophyta</taxon>
        <taxon>Spermatophyta</taxon>
        <taxon>Magnoliopsida</taxon>
        <taxon>Liliopsida</taxon>
        <taxon>Poales</taxon>
        <taxon>Poaceae</taxon>
        <taxon>PACMAD clade</taxon>
        <taxon>Panicoideae</taxon>
        <taxon>Andropogonodae</taxon>
        <taxon>Andropogoneae</taxon>
        <taxon>Tripsacinae</taxon>
        <taxon>Zea</taxon>
    </lineage>
</organism>
<reference evidence="2" key="1">
    <citation type="journal article" date="2009" name="PLoS Genet.">
        <title>Sequencing, mapping, and analysis of 27,455 maize full-length cDNAs.</title>
        <authorList>
            <person name="Soderlund C."/>
            <person name="Descour A."/>
            <person name="Kudrna D."/>
            <person name="Bomhoff M."/>
            <person name="Boyd L."/>
            <person name="Currie J."/>
            <person name="Angelova A."/>
            <person name="Collura K."/>
            <person name="Wissotski M."/>
            <person name="Ashley E."/>
            <person name="Morrow D."/>
            <person name="Fernandes J."/>
            <person name="Walbot V."/>
            <person name="Yu Y."/>
        </authorList>
    </citation>
    <scope>NUCLEOTIDE SEQUENCE</scope>
    <source>
        <strain evidence="2">B73</strain>
    </source>
</reference>
<evidence type="ECO:0000256" key="1">
    <source>
        <dbReference type="SAM" id="MobiDB-lite"/>
    </source>
</evidence>
<feature type="region of interest" description="Disordered" evidence="1">
    <location>
        <begin position="1"/>
        <end position="136"/>
    </location>
</feature>
<accession>B4G273</accession>
<dbReference type="RefSeq" id="NP_001150508.1">
    <property type="nucleotide sequence ID" value="NM_001157036.1"/>
</dbReference>
<protein>
    <submittedName>
        <fullName evidence="2">Uncharacterized protein</fullName>
    </submittedName>
</protein>
<dbReference type="AlphaFoldDB" id="B4G273"/>
<dbReference type="EMBL" id="BT043461">
    <property type="protein sequence ID" value="ACF88466.1"/>
    <property type="molecule type" value="mRNA"/>
</dbReference>
<sequence length="151" mass="16459">MPSTGPPPRRRPWTGWRPRPPTCCASTCRDSARTTSRSRSTRAKCSPSGAPRPRPRRRGRRTRRRGRCGTWRSAASRSSRGPWRCRRTCAWTGSGPAWRTGFSPSLCPRKSPRPGPSPGPSPSPASSDESEAMSGRVYGAVLNHAANGGYV</sequence>
<name>B4G273_MAIZE</name>
<proteinExistence type="evidence at transcript level"/>
<evidence type="ECO:0000313" key="2">
    <source>
        <dbReference type="EMBL" id="ACF88466.1"/>
    </source>
</evidence>
<dbReference type="GeneID" id="100284139"/>
<feature type="compositionally biased region" description="Pro residues" evidence="1">
    <location>
        <begin position="113"/>
        <end position="123"/>
    </location>
</feature>
<feature type="compositionally biased region" description="Basic residues" evidence="1">
    <location>
        <begin position="53"/>
        <end position="67"/>
    </location>
</feature>
<dbReference type="KEGG" id="zma:100284139"/>
<feature type="compositionally biased region" description="Low complexity" evidence="1">
    <location>
        <begin position="27"/>
        <end position="38"/>
    </location>
</feature>